<comment type="caution">
    <text evidence="9">The sequence shown here is derived from an EMBL/GenBank/DDBJ whole genome shotgun (WGS) entry which is preliminary data.</text>
</comment>
<dbReference type="PRINTS" id="PR00344">
    <property type="entry name" value="BCTRLSENSOR"/>
</dbReference>
<dbReference type="PROSITE" id="PS50113">
    <property type="entry name" value="PAC"/>
    <property type="match status" value="1"/>
</dbReference>
<dbReference type="SUPFAM" id="SSF55874">
    <property type="entry name" value="ATPase domain of HSP90 chaperone/DNA topoisomerase II/histidine kinase"/>
    <property type="match status" value="1"/>
</dbReference>
<evidence type="ECO:0000256" key="2">
    <source>
        <dbReference type="ARBA" id="ARBA00012438"/>
    </source>
</evidence>
<dbReference type="PANTHER" id="PTHR43711:SF1">
    <property type="entry name" value="HISTIDINE KINASE 1"/>
    <property type="match status" value="1"/>
</dbReference>
<dbReference type="InterPro" id="IPR036890">
    <property type="entry name" value="HATPase_C_sf"/>
</dbReference>
<dbReference type="Pfam" id="PF13426">
    <property type="entry name" value="PAS_9"/>
    <property type="match status" value="1"/>
</dbReference>
<dbReference type="EC" id="2.7.13.3" evidence="2"/>
<keyword evidence="6" id="KW-0902">Two-component regulatory system</keyword>
<feature type="domain" description="PAC" evidence="8">
    <location>
        <begin position="83"/>
        <end position="135"/>
    </location>
</feature>
<dbReference type="AlphaFoldDB" id="A0A0F9HLY8"/>
<dbReference type="PANTHER" id="PTHR43711">
    <property type="entry name" value="TWO-COMPONENT HISTIDINE KINASE"/>
    <property type="match status" value="1"/>
</dbReference>
<dbReference type="SMART" id="SM00388">
    <property type="entry name" value="HisKA"/>
    <property type="match status" value="1"/>
</dbReference>
<evidence type="ECO:0000259" key="7">
    <source>
        <dbReference type="PROSITE" id="PS50109"/>
    </source>
</evidence>
<dbReference type="Gene3D" id="3.30.565.10">
    <property type="entry name" value="Histidine kinase-like ATPase, C-terminal domain"/>
    <property type="match status" value="1"/>
</dbReference>
<dbReference type="InterPro" id="IPR000014">
    <property type="entry name" value="PAS"/>
</dbReference>
<dbReference type="InterPro" id="IPR050736">
    <property type="entry name" value="Sensor_HK_Regulatory"/>
</dbReference>
<dbReference type="GO" id="GO:0000155">
    <property type="term" value="F:phosphorelay sensor kinase activity"/>
    <property type="evidence" value="ECO:0007669"/>
    <property type="project" value="InterPro"/>
</dbReference>
<dbReference type="InterPro" id="IPR003661">
    <property type="entry name" value="HisK_dim/P_dom"/>
</dbReference>
<keyword evidence="3" id="KW-0597">Phosphoprotein</keyword>
<dbReference type="InterPro" id="IPR000700">
    <property type="entry name" value="PAS-assoc_C"/>
</dbReference>
<accession>A0A0F9HLY8</accession>
<dbReference type="NCBIfam" id="TIGR00229">
    <property type="entry name" value="sensory_box"/>
    <property type="match status" value="1"/>
</dbReference>
<proteinExistence type="predicted"/>
<dbReference type="Gene3D" id="1.10.287.130">
    <property type="match status" value="1"/>
</dbReference>
<dbReference type="InterPro" id="IPR035965">
    <property type="entry name" value="PAS-like_dom_sf"/>
</dbReference>
<dbReference type="InterPro" id="IPR005467">
    <property type="entry name" value="His_kinase_dom"/>
</dbReference>
<keyword evidence="5" id="KW-0418">Kinase</keyword>
<evidence type="ECO:0000256" key="1">
    <source>
        <dbReference type="ARBA" id="ARBA00000085"/>
    </source>
</evidence>
<evidence type="ECO:0000313" key="9">
    <source>
        <dbReference type="EMBL" id="KKM04192.1"/>
    </source>
</evidence>
<evidence type="ECO:0000256" key="5">
    <source>
        <dbReference type="ARBA" id="ARBA00022777"/>
    </source>
</evidence>
<keyword evidence="4" id="KW-0808">Transferase</keyword>
<evidence type="ECO:0000256" key="6">
    <source>
        <dbReference type="ARBA" id="ARBA00023012"/>
    </source>
</evidence>
<dbReference type="InterPro" id="IPR004358">
    <property type="entry name" value="Sig_transdc_His_kin-like_C"/>
</dbReference>
<gene>
    <name evidence="9" type="ORF">LCGC14_1766710</name>
</gene>
<evidence type="ECO:0000256" key="4">
    <source>
        <dbReference type="ARBA" id="ARBA00022679"/>
    </source>
</evidence>
<reference evidence="9" key="1">
    <citation type="journal article" date="2015" name="Nature">
        <title>Complex archaea that bridge the gap between prokaryotes and eukaryotes.</title>
        <authorList>
            <person name="Spang A."/>
            <person name="Saw J.H."/>
            <person name="Jorgensen S.L."/>
            <person name="Zaremba-Niedzwiedzka K."/>
            <person name="Martijn J."/>
            <person name="Lind A.E."/>
            <person name="van Eijk R."/>
            <person name="Schleper C."/>
            <person name="Guy L."/>
            <person name="Ettema T.J."/>
        </authorList>
    </citation>
    <scope>NUCLEOTIDE SEQUENCE</scope>
</reference>
<dbReference type="Pfam" id="PF00512">
    <property type="entry name" value="HisKA"/>
    <property type="match status" value="1"/>
</dbReference>
<dbReference type="EMBL" id="LAZR01016511">
    <property type="protein sequence ID" value="KKM04192.1"/>
    <property type="molecule type" value="Genomic_DNA"/>
</dbReference>
<evidence type="ECO:0000259" key="8">
    <source>
        <dbReference type="PROSITE" id="PS50113"/>
    </source>
</evidence>
<dbReference type="SUPFAM" id="SSF55785">
    <property type="entry name" value="PYP-like sensor domain (PAS domain)"/>
    <property type="match status" value="1"/>
</dbReference>
<dbReference type="Gene3D" id="3.30.450.20">
    <property type="entry name" value="PAS domain"/>
    <property type="match status" value="1"/>
</dbReference>
<dbReference type="SUPFAM" id="SSF47384">
    <property type="entry name" value="Homodimeric domain of signal transducing histidine kinase"/>
    <property type="match status" value="1"/>
</dbReference>
<protein>
    <recommendedName>
        <fullName evidence="2">histidine kinase</fullName>
        <ecNumber evidence="2">2.7.13.3</ecNumber>
    </recommendedName>
</protein>
<dbReference type="InterPro" id="IPR036097">
    <property type="entry name" value="HisK_dim/P_sf"/>
</dbReference>
<dbReference type="CDD" id="cd00075">
    <property type="entry name" value="HATPase"/>
    <property type="match status" value="1"/>
</dbReference>
<comment type="catalytic activity">
    <reaction evidence="1">
        <text>ATP + protein L-histidine = ADP + protein N-phospho-L-histidine.</text>
        <dbReference type="EC" id="2.7.13.3"/>
    </reaction>
</comment>
<evidence type="ECO:0000256" key="3">
    <source>
        <dbReference type="ARBA" id="ARBA00022553"/>
    </source>
</evidence>
<dbReference type="CDD" id="cd00082">
    <property type="entry name" value="HisKA"/>
    <property type="match status" value="1"/>
</dbReference>
<sequence>MAYTSEENYNPEDYLKDTLNKLDIGFVKVSNDDIILNHNLTFNKIFGYNHEKDLFGTKNLDYWLNSEERNKFREVLFKNGIVKKYITPAKKLDGEMIFLQITFKLNKNSKGEIISSEGIFIDVSERIKTEQKLKESEEKYRVFMETAKLEDLKASLYEKDLLARIFMDNISGFVVLLRPSTREIIAMNNYAKDMGGIPGLTCYSTIGQSENPCPWCLSPKLWKTGEAQHLVVDALDVTWDTYWNPISDNLYLHYGFDVTDQAKREKNLKELNQIKSQLLRRASHELKTPLVSIKGFTDLLLKLKTEEFQSKSLPIVQEIKDGCSRLELLVNDIILASKLESSQIILSKSLENVSELIFSAVKVLKGFSHARKQKILFDLHEEMFTMLDKDRIQEVLTNIISNAIKYTPKNGTIKLKSKTSKGYFVIMIEDNGIGFTSEEEKNIFTQFGKIERYGQGFDVVSEGSGLGLYIAKKILTKHKGAFG</sequence>
<organism evidence="9">
    <name type="scientific">marine sediment metagenome</name>
    <dbReference type="NCBI Taxonomy" id="412755"/>
    <lineage>
        <taxon>unclassified sequences</taxon>
        <taxon>metagenomes</taxon>
        <taxon>ecological metagenomes</taxon>
    </lineage>
</organism>
<feature type="domain" description="Histidine kinase" evidence="7">
    <location>
        <begin position="281"/>
        <end position="483"/>
    </location>
</feature>
<name>A0A0F9HLY8_9ZZZZ</name>
<dbReference type="SMART" id="SM00387">
    <property type="entry name" value="HATPase_c"/>
    <property type="match status" value="1"/>
</dbReference>
<dbReference type="PROSITE" id="PS50109">
    <property type="entry name" value="HIS_KIN"/>
    <property type="match status" value="1"/>
</dbReference>
<dbReference type="InterPro" id="IPR003594">
    <property type="entry name" value="HATPase_dom"/>
</dbReference>
<dbReference type="Pfam" id="PF02518">
    <property type="entry name" value="HATPase_c"/>
    <property type="match status" value="1"/>
</dbReference>